<reference evidence="1" key="1">
    <citation type="submission" date="2014-11" db="EMBL/GenBank/DDBJ databases">
        <authorList>
            <person name="Amaro Gonzalez C."/>
        </authorList>
    </citation>
    <scope>NUCLEOTIDE SEQUENCE</scope>
</reference>
<proteinExistence type="predicted"/>
<evidence type="ECO:0000313" key="1">
    <source>
        <dbReference type="EMBL" id="JAH19333.1"/>
    </source>
</evidence>
<reference evidence="1" key="2">
    <citation type="journal article" date="2015" name="Fish Shellfish Immunol.">
        <title>Early steps in the European eel (Anguilla anguilla)-Vibrio vulnificus interaction in the gills: Role of the RtxA13 toxin.</title>
        <authorList>
            <person name="Callol A."/>
            <person name="Pajuelo D."/>
            <person name="Ebbesson L."/>
            <person name="Teles M."/>
            <person name="MacKenzie S."/>
            <person name="Amaro C."/>
        </authorList>
    </citation>
    <scope>NUCLEOTIDE SEQUENCE</scope>
</reference>
<sequence>MHAQLTASPKLITLPIDEYFDPKHTAYEIIVMFCRQITQKWNFLDSTGPSMSGVKHMQHFTVRISYIPIVKLPLR</sequence>
<organism evidence="1">
    <name type="scientific">Anguilla anguilla</name>
    <name type="common">European freshwater eel</name>
    <name type="synonym">Muraena anguilla</name>
    <dbReference type="NCBI Taxonomy" id="7936"/>
    <lineage>
        <taxon>Eukaryota</taxon>
        <taxon>Metazoa</taxon>
        <taxon>Chordata</taxon>
        <taxon>Craniata</taxon>
        <taxon>Vertebrata</taxon>
        <taxon>Euteleostomi</taxon>
        <taxon>Actinopterygii</taxon>
        <taxon>Neopterygii</taxon>
        <taxon>Teleostei</taxon>
        <taxon>Anguilliformes</taxon>
        <taxon>Anguillidae</taxon>
        <taxon>Anguilla</taxon>
    </lineage>
</organism>
<dbReference type="AlphaFoldDB" id="A0A0E9QTD0"/>
<accession>A0A0E9QTD0</accession>
<protein>
    <submittedName>
        <fullName evidence="1">Uncharacterized protein</fullName>
    </submittedName>
</protein>
<name>A0A0E9QTD0_ANGAN</name>
<dbReference type="EMBL" id="GBXM01089244">
    <property type="protein sequence ID" value="JAH19333.1"/>
    <property type="molecule type" value="Transcribed_RNA"/>
</dbReference>